<proteinExistence type="predicted"/>
<name>A0A1G2NGY4_9BACT</name>
<reference evidence="1 2" key="1">
    <citation type="journal article" date="2016" name="Nat. Commun.">
        <title>Thousands of microbial genomes shed light on interconnected biogeochemical processes in an aquifer system.</title>
        <authorList>
            <person name="Anantharaman K."/>
            <person name="Brown C.T."/>
            <person name="Hug L.A."/>
            <person name="Sharon I."/>
            <person name="Castelle C.J."/>
            <person name="Probst A.J."/>
            <person name="Thomas B.C."/>
            <person name="Singh A."/>
            <person name="Wilkins M.J."/>
            <person name="Karaoz U."/>
            <person name="Brodie E.L."/>
            <person name="Williams K.H."/>
            <person name="Hubbard S.S."/>
            <person name="Banfield J.F."/>
        </authorList>
    </citation>
    <scope>NUCLEOTIDE SEQUENCE [LARGE SCALE GENOMIC DNA]</scope>
</reference>
<protein>
    <submittedName>
        <fullName evidence="1">Uncharacterized protein</fullName>
    </submittedName>
</protein>
<accession>A0A1G2NGY4</accession>
<organism evidence="1 2">
    <name type="scientific">Candidatus Taylorbacteria bacterium RIFCSPLOWO2_01_FULL_48_100</name>
    <dbReference type="NCBI Taxonomy" id="1802322"/>
    <lineage>
        <taxon>Bacteria</taxon>
        <taxon>Candidatus Tayloriibacteriota</taxon>
    </lineage>
</organism>
<evidence type="ECO:0000313" key="2">
    <source>
        <dbReference type="Proteomes" id="UP000177797"/>
    </source>
</evidence>
<evidence type="ECO:0000313" key="1">
    <source>
        <dbReference type="EMBL" id="OHA34729.1"/>
    </source>
</evidence>
<dbReference type="EMBL" id="MHSA01000009">
    <property type="protein sequence ID" value="OHA34729.1"/>
    <property type="molecule type" value="Genomic_DNA"/>
</dbReference>
<dbReference type="Proteomes" id="UP000177797">
    <property type="component" value="Unassembled WGS sequence"/>
</dbReference>
<dbReference type="AlphaFoldDB" id="A0A1G2NGY4"/>
<comment type="caution">
    <text evidence="1">The sequence shown here is derived from an EMBL/GenBank/DDBJ whole genome shotgun (WGS) entry which is preliminary data.</text>
</comment>
<gene>
    <name evidence="1" type="ORF">A2938_02335</name>
</gene>
<sequence>MVIKIRKKNKSKETVQYKSAKKILTPQDIKEADRFDDALNQEIQEIEKVLLKEKMLTPEARKSNMLGAWYLIGTRINNFLKKYKVSSEEENLFWDHLYGRSSLISKTAPTSKISKTRNDFRIASLLAHHPITKLEKIELWALWREIITYKAFKDERVLDWVIKKLEQSPPKTRNEGRPFLKAVSKRLKRIDTTVLSDKELIVKLNEVTRW</sequence>